<dbReference type="Proteomes" id="UP001595937">
    <property type="component" value="Unassembled WGS sequence"/>
</dbReference>
<dbReference type="GO" id="GO:0005524">
    <property type="term" value="F:ATP binding"/>
    <property type="evidence" value="ECO:0007669"/>
    <property type="project" value="UniProtKB-KW"/>
</dbReference>
<protein>
    <submittedName>
        <fullName evidence="3">ATP-binding protein</fullName>
    </submittedName>
</protein>
<reference evidence="4" key="1">
    <citation type="journal article" date="2019" name="Int. J. Syst. Evol. Microbiol.">
        <title>The Global Catalogue of Microorganisms (GCM) 10K type strain sequencing project: providing services to taxonomists for standard genome sequencing and annotation.</title>
        <authorList>
            <consortium name="The Broad Institute Genomics Platform"/>
            <consortium name="The Broad Institute Genome Sequencing Center for Infectious Disease"/>
            <person name="Wu L."/>
            <person name="Ma J."/>
        </authorList>
    </citation>
    <scope>NUCLEOTIDE SEQUENCE [LARGE SCALE GENOMIC DNA]</scope>
    <source>
        <strain evidence="4">CGMCC 1.16455</strain>
    </source>
</reference>
<sequence>MPEADAPSARVGTDPDHPHPGQWRLIAVQVSNWGTFHGTHDLKISSKGFFLTGGPGTGKSTLLDAVSALLTPPRTLQFNAAASDAGPARSKYRRTVASYVRGAWAMHYDQATGEFSQEVLRDKTTLSVLTMRYSDGMGGIVQLSRLLLLHAGHTSDSDVKSLYVISRTPLDVTDLRQFVSTQIEGKALENAHPGTETFRQFREYRAAFSQLLGIPDEKALGLLHKIQSAKELGDVNALLRDYMLDAPRTFELADQALANFQNLSEVYQALVTAREQRDLLRGLRENHEDWTAMRARGGELVDRRADIDVYAAQHLVRLLGDETGRLQLERDRLGAQQRRLTQDVAEARSDLAQLKEQRKRAGGGEIDDWKQQIAGLEVERDRRRERGTEFAALLATVELRTPSGEDMFLALQREVDALRDALEAEEKGADSARWEAEAMVRELSTTLARTREELASLTSRASNLHSEDVALRDHIASEVGIAPTELPFAAELLQVRGGEEEWTAAAEQALRGLARSILVPDRVYREVAAVIDRTKLRRRISYNRVNTDLRRPSKTIDERSLAAKLEVKDGEFHVWLTSEIASRMDYTCAETLEEFTRLNRAVLRSGQIKHSASRHEKNTDRQINDRSQWVLGFDNRAKRAVFEQERTRAEQSLFEAQARRKDVESEREQRRERLYALQSISSVTWDDIDAASVARRVSNLRDMVRAAEDGSAALSELARQIDDVERSIADSDEELLEVVRTAGKLGEQAERAEERLVEARDRVAESSLAPEVEAELAERFTAIAPTLLIGNIDQVTKDASATLDAELMALTRRTSRTEEDIRTVMREFSRRWPAQAGDTAATLEAADDFLAILQRIEEEKLPEVEDRFFEFFTGNTLGDVQALATAIAREPAEIRKRLQRINALLSQVEFHSGRFLQLSMRPVHLTALDEFKRALEDAVADMALNDISRDRDLAEERFLSLRHLMDMIGAARTRDDQISRVILDVRRHVHFHAEEVDAEGTVVHAHESGGPLSGGQNERLATFCLAAALRYQLAGTGQEVPRFAPIIIDEAFSKGAGKFITAAMESFRHFGFQVILANPGKNPQALAPFIGGVGVVSIRQDRYSSVAPVEFVPVQE</sequence>
<feature type="region of interest" description="Disordered" evidence="2">
    <location>
        <begin position="1"/>
        <end position="20"/>
    </location>
</feature>
<evidence type="ECO:0000256" key="1">
    <source>
        <dbReference type="SAM" id="Coils"/>
    </source>
</evidence>
<keyword evidence="1" id="KW-0175">Coiled coil</keyword>
<keyword evidence="3" id="KW-0067">ATP-binding</keyword>
<proteinExistence type="predicted"/>
<dbReference type="Gene3D" id="3.40.50.300">
    <property type="entry name" value="P-loop containing nucleotide triphosphate hydrolases"/>
    <property type="match status" value="1"/>
</dbReference>
<feature type="coiled-coil region" evidence="1">
    <location>
        <begin position="646"/>
        <end position="673"/>
    </location>
</feature>
<evidence type="ECO:0000313" key="4">
    <source>
        <dbReference type="Proteomes" id="UP001595937"/>
    </source>
</evidence>
<dbReference type="Pfam" id="PF13555">
    <property type="entry name" value="AAA_29"/>
    <property type="match status" value="1"/>
</dbReference>
<name>A0ABW0FEC0_9MICO</name>
<organism evidence="3 4">
    <name type="scientific">Brachybacterium tyrofermentans</name>
    <dbReference type="NCBI Taxonomy" id="47848"/>
    <lineage>
        <taxon>Bacteria</taxon>
        <taxon>Bacillati</taxon>
        <taxon>Actinomycetota</taxon>
        <taxon>Actinomycetes</taxon>
        <taxon>Micrococcales</taxon>
        <taxon>Dermabacteraceae</taxon>
        <taxon>Brachybacterium</taxon>
    </lineage>
</organism>
<accession>A0ABW0FEC0</accession>
<dbReference type="GeneID" id="303295721"/>
<gene>
    <name evidence="3" type="ORF">ACFPK8_09525</name>
</gene>
<dbReference type="RefSeq" id="WP_226850543.1">
    <property type="nucleotide sequence ID" value="NZ_BAAAIR010000006.1"/>
</dbReference>
<evidence type="ECO:0000313" key="3">
    <source>
        <dbReference type="EMBL" id="MFC5297747.1"/>
    </source>
</evidence>
<dbReference type="InterPro" id="IPR027417">
    <property type="entry name" value="P-loop_NTPase"/>
</dbReference>
<feature type="coiled-coil region" evidence="1">
    <location>
        <begin position="714"/>
        <end position="769"/>
    </location>
</feature>
<keyword evidence="4" id="KW-1185">Reference proteome</keyword>
<dbReference type="EMBL" id="JBHSLN010000022">
    <property type="protein sequence ID" value="MFC5297747.1"/>
    <property type="molecule type" value="Genomic_DNA"/>
</dbReference>
<evidence type="ECO:0000256" key="2">
    <source>
        <dbReference type="SAM" id="MobiDB-lite"/>
    </source>
</evidence>
<comment type="caution">
    <text evidence="3">The sequence shown here is derived from an EMBL/GenBank/DDBJ whole genome shotgun (WGS) entry which is preliminary data.</text>
</comment>
<dbReference type="Pfam" id="PF13558">
    <property type="entry name" value="SbcC_Walker_B"/>
    <property type="match status" value="1"/>
</dbReference>
<keyword evidence="3" id="KW-0547">Nucleotide-binding</keyword>
<dbReference type="SUPFAM" id="SSF52540">
    <property type="entry name" value="P-loop containing nucleoside triphosphate hydrolases"/>
    <property type="match status" value="1"/>
</dbReference>
<feature type="coiled-coil region" evidence="1">
    <location>
        <begin position="337"/>
        <end position="467"/>
    </location>
</feature>